<evidence type="ECO:0000256" key="2">
    <source>
        <dbReference type="ARBA" id="ARBA00008124"/>
    </source>
</evidence>
<reference evidence="11" key="1">
    <citation type="journal article" date="2008" name="Nature">
        <title>The amphioxus genome and the evolution of the chordate karyotype.</title>
        <authorList>
            <consortium name="US DOE Joint Genome Institute (JGI-PGF)"/>
            <person name="Putnam N.H."/>
            <person name="Butts T."/>
            <person name="Ferrier D.E.K."/>
            <person name="Furlong R.F."/>
            <person name="Hellsten U."/>
            <person name="Kawashima T."/>
            <person name="Robinson-Rechavi M."/>
            <person name="Shoguchi E."/>
            <person name="Terry A."/>
            <person name="Yu J.-K."/>
            <person name="Benito-Gutierrez E.L."/>
            <person name="Dubchak I."/>
            <person name="Garcia-Fernandez J."/>
            <person name="Gibson-Brown J.J."/>
            <person name="Grigoriev I.V."/>
            <person name="Horton A.C."/>
            <person name="de Jong P.J."/>
            <person name="Jurka J."/>
            <person name="Kapitonov V.V."/>
            <person name="Kohara Y."/>
            <person name="Kuroki Y."/>
            <person name="Lindquist E."/>
            <person name="Lucas S."/>
            <person name="Osoegawa K."/>
            <person name="Pennacchio L.A."/>
            <person name="Salamov A.A."/>
            <person name="Satou Y."/>
            <person name="Sauka-Spengler T."/>
            <person name="Schmutz J."/>
            <person name="Shin-I T."/>
            <person name="Toyoda A."/>
            <person name="Bronner-Fraser M."/>
            <person name="Fujiyama A."/>
            <person name="Holland L.Z."/>
            <person name="Holland P.W.H."/>
            <person name="Satoh N."/>
            <person name="Rokhsar D.S."/>
        </authorList>
    </citation>
    <scope>NUCLEOTIDE SEQUENCE [LARGE SCALE GENOMIC DNA]</scope>
    <source>
        <strain evidence="11">S238N-H82</strain>
        <tissue evidence="11">Testes</tissue>
    </source>
</reference>
<dbReference type="InParanoid" id="C3YYP8"/>
<evidence type="ECO:0000256" key="7">
    <source>
        <dbReference type="ARBA" id="ARBA00023034"/>
    </source>
</evidence>
<dbReference type="InterPro" id="IPR009729">
    <property type="entry name" value="Gal-3-0_sulfotransfrase"/>
</dbReference>
<evidence type="ECO:0000313" key="11">
    <source>
        <dbReference type="EMBL" id="EEN54688.1"/>
    </source>
</evidence>
<accession>C3YYP8</accession>
<sequence>MKDQLDQLDSSSLFVQSSQGLTEPILSVPRLRSQQAKMNTRVRFTVMLSIVICGPGVYHYTKCKMTLQTEMCAQHVDHKYRGIFDRHLKNNLRNMRQWPQQAKMSPRAIFTVMLAIVVNGTAIYYYSQRYAISHHLSVLMPTGGNLLSWPFPPAEEDYVHTPDEQYDVLLSHMVYNKTWLRTKFPANTAYISILREPSSHLRSAINYYSLPELLKIESKNPVQTFLQDPWKYKDLSEAYFDFCNVTWDGTRNFLSFDLGYPTEGAEDKERARRYISELEADFTLVLLLEHLDESLVLLRRLMCWEVRDVLYDIEAKNNRTYPYKSYIPTAEELANLRRWKAVDYLLYDTFNASLWRKIAAQGPDFYEELHYFREVRKSVSKFCHTRKRRRSRHHQQPLIIKASKWSPQFAVDSMYCRGIQYTEIELGKYIRKRASAKDKEERKIMRVAENVLRIVHGLPTVKFQYDGRSKNGKMIVPQEDYVHTPDEQYDVLLSHMVYNKTWLQTKFPADTAYISIIRNPSSHLRSAMNYYHLPKLLKIKSKNPVQTFLQDPWKYKDLSEAYFDFCNVTWDGTRNFLSFDLGYPTEGAEDKERARRYISELEADFTLVLLLEHLDESLVLLRRLMCWEVRDVLYDMTPKNNRNYSYKKYVPTAEELANLRRWKAVDYLLYDTFNASLWRKIAAQGPDFYEELHYFREVKKRVSEFCHRMMEKRECKKNCQHQQPLVIKASKWSRQFEADSMHCRGTIYGV</sequence>
<protein>
    <submittedName>
        <fullName evidence="11">Uncharacterized protein</fullName>
    </submittedName>
</protein>
<comment type="subcellular location">
    <subcellularLocation>
        <location evidence="1">Golgi apparatus membrane</location>
        <topology evidence="1">Single-pass type II membrane protein</topology>
    </subcellularLocation>
</comment>
<evidence type="ECO:0000256" key="8">
    <source>
        <dbReference type="ARBA" id="ARBA00023136"/>
    </source>
</evidence>
<name>C3YYP8_BRAFL</name>
<proteinExistence type="inferred from homology"/>
<keyword evidence="5" id="KW-0735">Signal-anchor</keyword>
<evidence type="ECO:0000256" key="9">
    <source>
        <dbReference type="ARBA" id="ARBA00023180"/>
    </source>
</evidence>
<feature type="transmembrane region" description="Helical" evidence="10">
    <location>
        <begin position="42"/>
        <end position="61"/>
    </location>
</feature>
<dbReference type="GO" id="GO:0009247">
    <property type="term" value="P:glycolipid biosynthetic process"/>
    <property type="evidence" value="ECO:0007669"/>
    <property type="project" value="InterPro"/>
</dbReference>
<dbReference type="eggNOG" id="ENOG502SXWG">
    <property type="taxonomic scope" value="Eukaryota"/>
</dbReference>
<feature type="transmembrane region" description="Helical" evidence="10">
    <location>
        <begin position="108"/>
        <end position="127"/>
    </location>
</feature>
<keyword evidence="6 10" id="KW-1133">Transmembrane helix</keyword>
<comment type="similarity">
    <text evidence="2">Belongs to the galactose-3-O-sulfotransferase family.</text>
</comment>
<evidence type="ECO:0000256" key="4">
    <source>
        <dbReference type="ARBA" id="ARBA00022692"/>
    </source>
</evidence>
<dbReference type="GO" id="GO:0000139">
    <property type="term" value="C:Golgi membrane"/>
    <property type="evidence" value="ECO:0007669"/>
    <property type="project" value="UniProtKB-SubCell"/>
</dbReference>
<gene>
    <name evidence="11" type="ORF">BRAFLDRAFT_67084</name>
</gene>
<dbReference type="GO" id="GO:0001733">
    <property type="term" value="F:galactosylceramide sulfotransferase activity"/>
    <property type="evidence" value="ECO:0007669"/>
    <property type="project" value="InterPro"/>
</dbReference>
<dbReference type="Pfam" id="PF06990">
    <property type="entry name" value="Gal-3-0_sulfotr"/>
    <property type="match status" value="2"/>
</dbReference>
<dbReference type="PANTHER" id="PTHR14647">
    <property type="entry name" value="GALACTOSE-3-O-SULFOTRANSFERASE"/>
    <property type="match status" value="1"/>
</dbReference>
<dbReference type="InterPro" id="IPR027417">
    <property type="entry name" value="P-loop_NTPase"/>
</dbReference>
<evidence type="ECO:0000256" key="3">
    <source>
        <dbReference type="ARBA" id="ARBA00022679"/>
    </source>
</evidence>
<dbReference type="AlphaFoldDB" id="C3YYP8"/>
<dbReference type="PANTHER" id="PTHR14647:SF87">
    <property type="entry name" value="PUTATIVE-RELATED"/>
    <property type="match status" value="1"/>
</dbReference>
<evidence type="ECO:0000256" key="5">
    <source>
        <dbReference type="ARBA" id="ARBA00022968"/>
    </source>
</evidence>
<keyword evidence="7" id="KW-0333">Golgi apparatus</keyword>
<organism>
    <name type="scientific">Branchiostoma floridae</name>
    <name type="common">Florida lancelet</name>
    <name type="synonym">Amphioxus</name>
    <dbReference type="NCBI Taxonomy" id="7739"/>
    <lineage>
        <taxon>Eukaryota</taxon>
        <taxon>Metazoa</taxon>
        <taxon>Chordata</taxon>
        <taxon>Cephalochordata</taxon>
        <taxon>Leptocardii</taxon>
        <taxon>Amphioxiformes</taxon>
        <taxon>Branchiostomatidae</taxon>
        <taxon>Branchiostoma</taxon>
    </lineage>
</organism>
<keyword evidence="3" id="KW-0808">Transferase</keyword>
<keyword evidence="4 10" id="KW-0812">Transmembrane</keyword>
<keyword evidence="9" id="KW-0325">Glycoprotein</keyword>
<evidence type="ECO:0000256" key="10">
    <source>
        <dbReference type="SAM" id="Phobius"/>
    </source>
</evidence>
<dbReference type="Gene3D" id="3.40.50.300">
    <property type="entry name" value="P-loop containing nucleotide triphosphate hydrolases"/>
    <property type="match status" value="2"/>
</dbReference>
<evidence type="ECO:0000256" key="6">
    <source>
        <dbReference type="ARBA" id="ARBA00022989"/>
    </source>
</evidence>
<dbReference type="EMBL" id="GG666565">
    <property type="protein sequence ID" value="EEN54688.1"/>
    <property type="molecule type" value="Genomic_DNA"/>
</dbReference>
<evidence type="ECO:0000256" key="1">
    <source>
        <dbReference type="ARBA" id="ARBA00004323"/>
    </source>
</evidence>
<keyword evidence="8 10" id="KW-0472">Membrane</keyword>